<keyword evidence="2 5" id="KW-0547">Nucleotide-binding</keyword>
<dbReference type="GO" id="GO:0005524">
    <property type="term" value="F:ATP binding"/>
    <property type="evidence" value="ECO:0007669"/>
    <property type="project" value="UniProtKB-UniRule"/>
</dbReference>
<keyword evidence="7" id="KW-0812">Transmembrane</keyword>
<accession>A0A7W5E3U2</accession>
<dbReference type="SUPFAM" id="SSF56112">
    <property type="entry name" value="Protein kinase-like (PK-like)"/>
    <property type="match status" value="1"/>
</dbReference>
<dbReference type="Proteomes" id="UP000536179">
    <property type="component" value="Unassembled WGS sequence"/>
</dbReference>
<evidence type="ECO:0000256" key="3">
    <source>
        <dbReference type="ARBA" id="ARBA00022777"/>
    </source>
</evidence>
<dbReference type="Gene3D" id="1.10.510.10">
    <property type="entry name" value="Transferase(Phosphotransferase) domain 1"/>
    <property type="match status" value="1"/>
</dbReference>
<dbReference type="PANTHER" id="PTHR43289:SF34">
    <property type="entry name" value="SERINE_THREONINE-PROTEIN KINASE YBDM-RELATED"/>
    <property type="match status" value="1"/>
</dbReference>
<comment type="caution">
    <text evidence="9">The sequence shown here is derived from an EMBL/GenBank/DDBJ whole genome shotgun (WGS) entry which is preliminary data.</text>
</comment>
<evidence type="ECO:0000313" key="10">
    <source>
        <dbReference type="Proteomes" id="UP000536179"/>
    </source>
</evidence>
<dbReference type="Pfam" id="PF00069">
    <property type="entry name" value="Pkinase"/>
    <property type="match status" value="1"/>
</dbReference>
<keyword evidence="10" id="KW-1185">Reference proteome</keyword>
<dbReference type="InterPro" id="IPR011009">
    <property type="entry name" value="Kinase-like_dom_sf"/>
</dbReference>
<dbReference type="PROSITE" id="PS00108">
    <property type="entry name" value="PROTEIN_KINASE_ST"/>
    <property type="match status" value="1"/>
</dbReference>
<evidence type="ECO:0000256" key="5">
    <source>
        <dbReference type="PROSITE-ProRule" id="PRU10141"/>
    </source>
</evidence>
<dbReference type="GO" id="GO:0004674">
    <property type="term" value="F:protein serine/threonine kinase activity"/>
    <property type="evidence" value="ECO:0007669"/>
    <property type="project" value="TreeGrafter"/>
</dbReference>
<keyword evidence="3" id="KW-0418">Kinase</keyword>
<feature type="transmembrane region" description="Helical" evidence="7">
    <location>
        <begin position="517"/>
        <end position="537"/>
    </location>
</feature>
<feature type="compositionally biased region" description="Polar residues" evidence="6">
    <location>
        <begin position="53"/>
        <end position="67"/>
    </location>
</feature>
<feature type="transmembrane region" description="Helical" evidence="7">
    <location>
        <begin position="388"/>
        <end position="409"/>
    </location>
</feature>
<evidence type="ECO:0000256" key="1">
    <source>
        <dbReference type="ARBA" id="ARBA00022679"/>
    </source>
</evidence>
<dbReference type="SMART" id="SM00220">
    <property type="entry name" value="S_TKc"/>
    <property type="match status" value="1"/>
</dbReference>
<dbReference type="CDD" id="cd14014">
    <property type="entry name" value="STKc_PknB_like"/>
    <property type="match status" value="1"/>
</dbReference>
<name>A0A7W5E3U2_9BACT</name>
<gene>
    <name evidence="9" type="ORF">FHS27_005545</name>
</gene>
<feature type="compositionally biased region" description="Basic and acidic residues" evidence="6">
    <location>
        <begin position="78"/>
        <end position="92"/>
    </location>
</feature>
<dbReference type="PROSITE" id="PS00107">
    <property type="entry name" value="PROTEIN_KINASE_ATP"/>
    <property type="match status" value="1"/>
</dbReference>
<evidence type="ECO:0000313" key="9">
    <source>
        <dbReference type="EMBL" id="MBB3209705.1"/>
    </source>
</evidence>
<keyword evidence="4 5" id="KW-0067">ATP-binding</keyword>
<organism evidence="9 10">
    <name type="scientific">Aporhodopirellula rubra</name>
    <dbReference type="NCBI Taxonomy" id="980271"/>
    <lineage>
        <taxon>Bacteria</taxon>
        <taxon>Pseudomonadati</taxon>
        <taxon>Planctomycetota</taxon>
        <taxon>Planctomycetia</taxon>
        <taxon>Pirellulales</taxon>
        <taxon>Pirellulaceae</taxon>
        <taxon>Aporhodopirellula</taxon>
    </lineage>
</organism>
<keyword evidence="7" id="KW-1133">Transmembrane helix</keyword>
<dbReference type="AlphaFoldDB" id="A0A7W5E3U2"/>
<dbReference type="InterPro" id="IPR017441">
    <property type="entry name" value="Protein_kinase_ATP_BS"/>
</dbReference>
<dbReference type="PROSITE" id="PS50011">
    <property type="entry name" value="PROTEIN_KINASE_DOM"/>
    <property type="match status" value="1"/>
</dbReference>
<dbReference type="PANTHER" id="PTHR43289">
    <property type="entry name" value="MITOGEN-ACTIVATED PROTEIN KINASE KINASE KINASE 20-RELATED"/>
    <property type="match status" value="1"/>
</dbReference>
<protein>
    <submittedName>
        <fullName evidence="9">tRNA A-37 threonylcarbamoyl transferase component Bud32</fullName>
    </submittedName>
</protein>
<evidence type="ECO:0000259" key="8">
    <source>
        <dbReference type="PROSITE" id="PS50011"/>
    </source>
</evidence>
<feature type="transmembrane region" description="Helical" evidence="7">
    <location>
        <begin position="486"/>
        <end position="505"/>
    </location>
</feature>
<proteinExistence type="predicted"/>
<feature type="binding site" evidence="5">
    <location>
        <position position="130"/>
    </location>
    <ligand>
        <name>ATP</name>
        <dbReference type="ChEBI" id="CHEBI:30616"/>
    </ligand>
</feature>
<feature type="domain" description="Protein kinase" evidence="8">
    <location>
        <begin position="101"/>
        <end position="374"/>
    </location>
</feature>
<keyword evidence="1 9" id="KW-0808">Transferase</keyword>
<keyword evidence="7" id="KW-0472">Membrane</keyword>
<feature type="region of interest" description="Disordered" evidence="6">
    <location>
        <begin position="44"/>
        <end position="96"/>
    </location>
</feature>
<dbReference type="RefSeq" id="WP_184308529.1">
    <property type="nucleotide sequence ID" value="NZ_JACHXU010000026.1"/>
</dbReference>
<evidence type="ECO:0000256" key="2">
    <source>
        <dbReference type="ARBA" id="ARBA00022741"/>
    </source>
</evidence>
<dbReference type="Gene3D" id="3.30.200.20">
    <property type="entry name" value="Phosphorylase Kinase, domain 1"/>
    <property type="match status" value="1"/>
</dbReference>
<dbReference type="InterPro" id="IPR008271">
    <property type="entry name" value="Ser/Thr_kinase_AS"/>
</dbReference>
<dbReference type="EMBL" id="JACHXU010000026">
    <property type="protein sequence ID" value="MBB3209705.1"/>
    <property type="molecule type" value="Genomic_DNA"/>
</dbReference>
<sequence>MSSSPEIAELVRQWQRRTQSGEVGVLESLQADHPEIAEEIATEVSKLQDRETNASASDTRASKSAFQTDEFATVLPSRADHPREVVPKEKTPESLGPQGRYRVVRLLGSGAFGDVFLCHDEKLLRDVAIKVPRIEWLQERGNVTDFLNEARAVAALRDPGIVTTHDVLEDSDGTILLVMEYVDGGTLQNKLDRLPLETSRMATLGVGEIARIGCDIAGALVEPHRLGFVHRDLKPANVLIGRDRLRITDFGLAISTASNSPANTAGTPLYMSPEQLRPRDSQLDARSDLWSIGVILYLTCTGQFPFQMPASSEKVGRSRTRELFRRIQEESPVPPRQIDKSIPVALEQVILRCLQKNPADRYQTAEELGNDLRLLSVTDAPGWRWECLAIPAGAFLTFVGVMAVTATYFSMLTMPHLSQSGLISVGISAYVLAALTLGIGPPLIAAGNWCCCRRAKAQRANTPTLPCRVSRYAVACVGAGAATAGWGPPVFLLTIVLAALALRDLRRKKHWLSGKRHVFVGLTLTFLMMIPWTFWWFTLAKIAKATRMVEIADTAITNSDYGLADQTLDQIAMQSRSFPTSYSAVGDVAFALDVRLAYAKGDYERVLAMTDASKSLNKFLTVPEAMVVFLRMKANEQLGNQEAAERDRDVLATVSPWTVEQLPEWVEVPDAVPRRSFTR</sequence>
<reference evidence="9 10" key="1">
    <citation type="submission" date="2020-08" db="EMBL/GenBank/DDBJ databases">
        <title>Genomic Encyclopedia of Type Strains, Phase III (KMG-III): the genomes of soil and plant-associated and newly described type strains.</title>
        <authorList>
            <person name="Whitman W."/>
        </authorList>
    </citation>
    <scope>NUCLEOTIDE SEQUENCE [LARGE SCALE GENOMIC DNA]</scope>
    <source>
        <strain evidence="9 10">CECT 8075</strain>
    </source>
</reference>
<dbReference type="InterPro" id="IPR000719">
    <property type="entry name" value="Prot_kinase_dom"/>
</dbReference>
<evidence type="ECO:0000256" key="7">
    <source>
        <dbReference type="SAM" id="Phobius"/>
    </source>
</evidence>
<evidence type="ECO:0000256" key="6">
    <source>
        <dbReference type="SAM" id="MobiDB-lite"/>
    </source>
</evidence>
<evidence type="ECO:0000256" key="4">
    <source>
        <dbReference type="ARBA" id="ARBA00022840"/>
    </source>
</evidence>